<evidence type="ECO:0000313" key="4">
    <source>
        <dbReference type="Proteomes" id="UP000539313"/>
    </source>
</evidence>
<dbReference type="InterPro" id="IPR009057">
    <property type="entry name" value="Homeodomain-like_sf"/>
</dbReference>
<feature type="domain" description="HTH tetR-type" evidence="2">
    <location>
        <begin position="20"/>
        <end position="48"/>
    </location>
</feature>
<reference evidence="3 4" key="1">
    <citation type="submission" date="2020-08" db="EMBL/GenBank/DDBJ databases">
        <title>Sequencing the genomes of 1000 actinobacteria strains.</title>
        <authorList>
            <person name="Klenk H.-P."/>
        </authorList>
    </citation>
    <scope>NUCLEOTIDE SEQUENCE [LARGE SCALE GENOMIC DNA]</scope>
    <source>
        <strain evidence="3 4">DSM 45823</strain>
    </source>
</reference>
<dbReference type="Proteomes" id="UP000539313">
    <property type="component" value="Unassembled WGS sequence"/>
</dbReference>
<protein>
    <submittedName>
        <fullName evidence="3">AcrR family transcriptional regulator</fullName>
    </submittedName>
</protein>
<dbReference type="InterPro" id="IPR001647">
    <property type="entry name" value="HTH_TetR"/>
</dbReference>
<dbReference type="SUPFAM" id="SSF46689">
    <property type="entry name" value="Homeodomain-like"/>
    <property type="match status" value="1"/>
</dbReference>
<dbReference type="RefSeq" id="WP_182706615.1">
    <property type="nucleotide sequence ID" value="NZ_JACJII010000001.1"/>
</dbReference>
<keyword evidence="1" id="KW-0238">DNA-binding</keyword>
<dbReference type="EMBL" id="JACJII010000001">
    <property type="protein sequence ID" value="MBA9005416.1"/>
    <property type="molecule type" value="Genomic_DNA"/>
</dbReference>
<evidence type="ECO:0000256" key="1">
    <source>
        <dbReference type="ARBA" id="ARBA00023125"/>
    </source>
</evidence>
<dbReference type="Pfam" id="PF00440">
    <property type="entry name" value="TetR_N"/>
    <property type="match status" value="1"/>
</dbReference>
<keyword evidence="4" id="KW-1185">Reference proteome</keyword>
<dbReference type="GO" id="GO:0003677">
    <property type="term" value="F:DNA binding"/>
    <property type="evidence" value="ECO:0007669"/>
    <property type="project" value="UniProtKB-KW"/>
</dbReference>
<comment type="caution">
    <text evidence="3">The sequence shown here is derived from an EMBL/GenBank/DDBJ whole genome shotgun (WGS) entry which is preliminary data.</text>
</comment>
<proteinExistence type="predicted"/>
<evidence type="ECO:0000259" key="2">
    <source>
        <dbReference type="Pfam" id="PF00440"/>
    </source>
</evidence>
<accession>A0A7W3RA31</accession>
<dbReference type="AlphaFoldDB" id="A0A7W3RA31"/>
<organism evidence="3 4">
    <name type="scientific">Thermomonospora cellulosilytica</name>
    <dbReference type="NCBI Taxonomy" id="1411118"/>
    <lineage>
        <taxon>Bacteria</taxon>
        <taxon>Bacillati</taxon>
        <taxon>Actinomycetota</taxon>
        <taxon>Actinomycetes</taxon>
        <taxon>Streptosporangiales</taxon>
        <taxon>Thermomonosporaceae</taxon>
        <taxon>Thermomonospora</taxon>
    </lineage>
</organism>
<gene>
    <name evidence="3" type="ORF">HNR21_004298</name>
</gene>
<evidence type="ECO:0000313" key="3">
    <source>
        <dbReference type="EMBL" id="MBA9005416.1"/>
    </source>
</evidence>
<dbReference type="Gene3D" id="1.10.357.10">
    <property type="entry name" value="Tetracycline Repressor, domain 2"/>
    <property type="match status" value="1"/>
</dbReference>
<sequence>MEAHDELRRRGEEAGYDRIHAAARRLFAQLGYDGTTTEMIADAAGVDRQEVVAAGGRAGLYRRVLERFHREQCEMLDRAAEEIPPDADRMRALMDRVLDFYLGHLEGLAIWQQRAMSDAADMTDLEELYRDPVHQRAVRILGADIADNAEFQMLFSVFGWCLSGFAVLGIPLPGGPALEPEDPHAQALFREYMTELLDRLRPR</sequence>
<name>A0A7W3RA31_9ACTN</name>